<name>A0A8C6B1B8_MONMO</name>
<dbReference type="InterPro" id="IPR043504">
    <property type="entry name" value="Peptidase_S1_PA_chymotrypsin"/>
</dbReference>
<dbReference type="PANTHER" id="PTHR24271">
    <property type="entry name" value="KALLIKREIN-RELATED"/>
    <property type="match status" value="1"/>
</dbReference>
<evidence type="ECO:0000256" key="1">
    <source>
        <dbReference type="ARBA" id="ARBA00023157"/>
    </source>
</evidence>
<dbReference type="PANTHER" id="PTHR24271:SF68">
    <property type="entry name" value="KALLIKREIN-11"/>
    <property type="match status" value="1"/>
</dbReference>
<dbReference type="GO" id="GO:0004252">
    <property type="term" value="F:serine-type endopeptidase activity"/>
    <property type="evidence" value="ECO:0007669"/>
    <property type="project" value="InterPro"/>
</dbReference>
<organism evidence="4 5">
    <name type="scientific">Monodon monoceros</name>
    <name type="common">Narwhal</name>
    <name type="synonym">Ceratodon monodon</name>
    <dbReference type="NCBI Taxonomy" id="40151"/>
    <lineage>
        <taxon>Eukaryota</taxon>
        <taxon>Metazoa</taxon>
        <taxon>Chordata</taxon>
        <taxon>Craniata</taxon>
        <taxon>Vertebrata</taxon>
        <taxon>Euteleostomi</taxon>
        <taxon>Mammalia</taxon>
        <taxon>Eutheria</taxon>
        <taxon>Laurasiatheria</taxon>
        <taxon>Artiodactyla</taxon>
        <taxon>Whippomorpha</taxon>
        <taxon>Cetacea</taxon>
        <taxon>Odontoceti</taxon>
        <taxon>Monodontidae</taxon>
        <taxon>Monodon</taxon>
    </lineage>
</organism>
<dbReference type="Gene3D" id="2.40.10.10">
    <property type="entry name" value="Trypsin-like serine proteases"/>
    <property type="match status" value="1"/>
</dbReference>
<dbReference type="PROSITE" id="PS50240">
    <property type="entry name" value="TRYPSIN_DOM"/>
    <property type="match status" value="1"/>
</dbReference>
<evidence type="ECO:0000313" key="5">
    <source>
        <dbReference type="Proteomes" id="UP000694561"/>
    </source>
</evidence>
<dbReference type="FunFam" id="2.40.10.10:FF:000138">
    <property type="entry name" value="Kallikrein related peptidase 11"/>
    <property type="match status" value="1"/>
</dbReference>
<dbReference type="InterPro" id="IPR033116">
    <property type="entry name" value="TRYPSIN_SER"/>
</dbReference>
<keyword evidence="5" id="KW-1185">Reference proteome</keyword>
<evidence type="ECO:0000313" key="4">
    <source>
        <dbReference type="Ensembl" id="ENSMMNP00015009347.1"/>
    </source>
</evidence>
<dbReference type="InterPro" id="IPR009003">
    <property type="entry name" value="Peptidase_S1_PA"/>
</dbReference>
<dbReference type="Proteomes" id="UP000694561">
    <property type="component" value="Unplaced"/>
</dbReference>
<proteinExistence type="predicted"/>
<dbReference type="PROSITE" id="PS00135">
    <property type="entry name" value="TRYPSIN_SER"/>
    <property type="match status" value="1"/>
</dbReference>
<dbReference type="GO" id="GO:0030141">
    <property type="term" value="C:secretory granule"/>
    <property type="evidence" value="ECO:0007669"/>
    <property type="project" value="TreeGrafter"/>
</dbReference>
<dbReference type="Pfam" id="PF00089">
    <property type="entry name" value="Trypsin"/>
    <property type="match status" value="1"/>
</dbReference>
<keyword evidence="1" id="KW-1015">Disulfide bond</keyword>
<reference evidence="4" key="2">
    <citation type="submission" date="2025-09" db="UniProtKB">
        <authorList>
            <consortium name="Ensembl"/>
        </authorList>
    </citation>
    <scope>IDENTIFICATION</scope>
</reference>
<dbReference type="Ensembl" id="ENSMMNT00015010223.1">
    <property type="protein sequence ID" value="ENSMMNP00015009347.1"/>
    <property type="gene ID" value="ENSMMNG00015006958.1"/>
</dbReference>
<protein>
    <recommendedName>
        <fullName evidence="3">Peptidase S1 domain-containing protein</fullName>
    </recommendedName>
</protein>
<feature type="chain" id="PRO_5034280924" description="Peptidase S1 domain-containing protein" evidence="2">
    <location>
        <begin position="23"/>
        <end position="109"/>
    </location>
</feature>
<dbReference type="SUPFAM" id="SSF50494">
    <property type="entry name" value="Trypsin-like serine proteases"/>
    <property type="match status" value="1"/>
</dbReference>
<reference evidence="4" key="1">
    <citation type="submission" date="2025-08" db="UniProtKB">
        <authorList>
            <consortium name="Ensembl"/>
        </authorList>
    </citation>
    <scope>IDENTIFICATION</scope>
</reference>
<evidence type="ECO:0000259" key="3">
    <source>
        <dbReference type="PROSITE" id="PS50240"/>
    </source>
</evidence>
<keyword evidence="2" id="KW-0732">Signal</keyword>
<dbReference type="GO" id="GO:0006508">
    <property type="term" value="P:proteolysis"/>
    <property type="evidence" value="ECO:0007669"/>
    <property type="project" value="InterPro"/>
</dbReference>
<feature type="domain" description="Peptidase S1" evidence="3">
    <location>
        <begin position="21"/>
        <end position="107"/>
    </location>
</feature>
<sequence length="109" mass="12187">MMILQLIMFALVTVHLPHTWRCANITIFEHKLCEDAYPGNITDTMGCASVREEGKDSCQGDSGGPLVYNGSLQGIISWGHDPCAVSRKPRVYTKVCKYVDRIQKTIENN</sequence>
<dbReference type="GeneTree" id="ENSGT01020000230389"/>
<dbReference type="InterPro" id="IPR001254">
    <property type="entry name" value="Trypsin_dom"/>
</dbReference>
<feature type="signal peptide" evidence="2">
    <location>
        <begin position="1"/>
        <end position="22"/>
    </location>
</feature>
<dbReference type="AlphaFoldDB" id="A0A8C6B1B8"/>
<evidence type="ECO:0000256" key="2">
    <source>
        <dbReference type="SAM" id="SignalP"/>
    </source>
</evidence>
<accession>A0A8C6B1B8</accession>